<dbReference type="GeneID" id="98050479"/>
<dbReference type="EMBL" id="JACCCZ010000001">
    <property type="protein sequence ID" value="NYG00374.1"/>
    <property type="molecule type" value="Genomic_DNA"/>
</dbReference>
<keyword evidence="2" id="KW-1185">Reference proteome</keyword>
<sequence length="100" mass="11516">MFRSQHTEMPGAAREVAQRDRWVLLREGVAGAARRTRRGRWVLACPLCRRNLPVEERELFRLLDAHHFAGMELEPGAPFRPGRRTWDTTVDLAAILRARG</sequence>
<dbReference type="RefSeq" id="WP_179760209.1">
    <property type="nucleotide sequence ID" value="NZ_BAAAJZ010000005.1"/>
</dbReference>
<accession>A0A852W0H7</accession>
<dbReference type="AlphaFoldDB" id="A0A852W0H7"/>
<proteinExistence type="predicted"/>
<organism evidence="1 2">
    <name type="scientific">Pseudonocardia alni</name>
    <name type="common">Amycolata alni</name>
    <dbReference type="NCBI Taxonomy" id="33907"/>
    <lineage>
        <taxon>Bacteria</taxon>
        <taxon>Bacillati</taxon>
        <taxon>Actinomycetota</taxon>
        <taxon>Actinomycetes</taxon>
        <taxon>Pseudonocardiales</taxon>
        <taxon>Pseudonocardiaceae</taxon>
        <taxon>Pseudonocardia</taxon>
    </lineage>
</organism>
<gene>
    <name evidence="1" type="ORF">HDA37_000659</name>
</gene>
<evidence type="ECO:0000313" key="2">
    <source>
        <dbReference type="Proteomes" id="UP000549695"/>
    </source>
</evidence>
<protein>
    <submittedName>
        <fullName evidence="1">Uncharacterized protein</fullName>
    </submittedName>
</protein>
<reference evidence="1 2" key="1">
    <citation type="submission" date="2020-07" db="EMBL/GenBank/DDBJ databases">
        <title>Sequencing the genomes of 1000 actinobacteria strains.</title>
        <authorList>
            <person name="Klenk H.-P."/>
        </authorList>
    </citation>
    <scope>NUCLEOTIDE SEQUENCE [LARGE SCALE GENOMIC DNA]</scope>
    <source>
        <strain evidence="1 2">DSM 44749</strain>
    </source>
</reference>
<name>A0A852W0H7_PSEA5</name>
<evidence type="ECO:0000313" key="1">
    <source>
        <dbReference type="EMBL" id="NYG00374.1"/>
    </source>
</evidence>
<dbReference type="Proteomes" id="UP000549695">
    <property type="component" value="Unassembled WGS sequence"/>
</dbReference>
<comment type="caution">
    <text evidence="1">The sequence shown here is derived from an EMBL/GenBank/DDBJ whole genome shotgun (WGS) entry which is preliminary data.</text>
</comment>